<name>A0A4R8V6I3_9MICO</name>
<evidence type="ECO:0000259" key="1">
    <source>
        <dbReference type="Pfam" id="PF08378"/>
    </source>
</evidence>
<feature type="domain" description="NERD" evidence="1">
    <location>
        <begin position="70"/>
        <end position="172"/>
    </location>
</feature>
<dbReference type="Proteomes" id="UP000298488">
    <property type="component" value="Unassembled WGS sequence"/>
</dbReference>
<organism evidence="2 3">
    <name type="scientific">Terrimesophilobacter mesophilus</name>
    <dbReference type="NCBI Taxonomy" id="433647"/>
    <lineage>
        <taxon>Bacteria</taxon>
        <taxon>Bacillati</taxon>
        <taxon>Actinomycetota</taxon>
        <taxon>Actinomycetes</taxon>
        <taxon>Micrococcales</taxon>
        <taxon>Microbacteriaceae</taxon>
        <taxon>Terrimesophilobacter</taxon>
    </lineage>
</organism>
<reference evidence="2 3" key="1">
    <citation type="submission" date="2019-03" db="EMBL/GenBank/DDBJ databases">
        <title>Genomics of glacier-inhabiting Cryobacterium strains.</title>
        <authorList>
            <person name="Liu Q."/>
            <person name="Xin Y.-H."/>
        </authorList>
    </citation>
    <scope>NUCLEOTIDE SEQUENCE [LARGE SCALE GENOMIC DNA]</scope>
    <source>
        <strain evidence="2 3">CGMCC 1.10440</strain>
    </source>
</reference>
<dbReference type="InterPro" id="IPR011528">
    <property type="entry name" value="NERD"/>
</dbReference>
<keyword evidence="3" id="KW-1185">Reference proteome</keyword>
<dbReference type="AlphaFoldDB" id="A0A4R8V6I3"/>
<sequence length="284" mass="30745">MSTHTNLIDEGDAALKNDALATHVQNITRAPSSVCEFVDEIDVAPPQRFLARLFGRNPIPPGLRTAYREASGDVAVMDALAQLGGEWMVLRSVPAGADAHEVAHLVIGPAGVFSIAIRHHPGGVIWIDGKVFLVDGERVSHVRDSEWEAVRVTQLLSDAVGVRVAVTPCVVVVGARSLTVARPPRRVAVLTPRDVRAWLKSMPRVNSQEDLKAFRVAASGQPDWNDAESPSLEFAQDIERFRRAQSAVSQARHLRLTWVTGVLVLGWLIAVVGLGGVTTSLLFN</sequence>
<dbReference type="Pfam" id="PF08378">
    <property type="entry name" value="NERD"/>
    <property type="match status" value="1"/>
</dbReference>
<accession>A0A4R8V6I3</accession>
<protein>
    <submittedName>
        <fullName evidence="2">NERD domain-containing protein</fullName>
    </submittedName>
</protein>
<dbReference type="RefSeq" id="WP_104094578.1">
    <property type="nucleotide sequence ID" value="NZ_JACHBP010000001.1"/>
</dbReference>
<gene>
    <name evidence="2" type="ORF">E3N84_00555</name>
</gene>
<comment type="caution">
    <text evidence="2">The sequence shown here is derived from an EMBL/GenBank/DDBJ whole genome shotgun (WGS) entry which is preliminary data.</text>
</comment>
<proteinExistence type="predicted"/>
<evidence type="ECO:0000313" key="3">
    <source>
        <dbReference type="Proteomes" id="UP000298488"/>
    </source>
</evidence>
<dbReference type="OrthoDB" id="5793358at2"/>
<evidence type="ECO:0000313" key="2">
    <source>
        <dbReference type="EMBL" id="TFB78701.1"/>
    </source>
</evidence>
<dbReference type="EMBL" id="SOFI01000003">
    <property type="protein sequence ID" value="TFB78701.1"/>
    <property type="molecule type" value="Genomic_DNA"/>
</dbReference>